<gene>
    <name evidence="2" type="ORF">KQX54_011955</name>
</gene>
<dbReference type="AlphaFoldDB" id="A0AAV7J2W2"/>
<comment type="caution">
    <text evidence="2">The sequence shown here is derived from an EMBL/GenBank/DDBJ whole genome shotgun (WGS) entry which is preliminary data.</text>
</comment>
<organism evidence="2 3">
    <name type="scientific">Cotesia glomerata</name>
    <name type="common">Lepidopteran parasitic wasp</name>
    <name type="synonym">Apanteles glomeratus</name>
    <dbReference type="NCBI Taxonomy" id="32391"/>
    <lineage>
        <taxon>Eukaryota</taxon>
        <taxon>Metazoa</taxon>
        <taxon>Ecdysozoa</taxon>
        <taxon>Arthropoda</taxon>
        <taxon>Hexapoda</taxon>
        <taxon>Insecta</taxon>
        <taxon>Pterygota</taxon>
        <taxon>Neoptera</taxon>
        <taxon>Endopterygota</taxon>
        <taxon>Hymenoptera</taxon>
        <taxon>Apocrita</taxon>
        <taxon>Ichneumonoidea</taxon>
        <taxon>Braconidae</taxon>
        <taxon>Microgastrinae</taxon>
        <taxon>Cotesia</taxon>
    </lineage>
</organism>
<name>A0AAV7J2W2_COTGL</name>
<keyword evidence="1" id="KW-0732">Signal</keyword>
<protein>
    <submittedName>
        <fullName evidence="2">Uncharacterized protein</fullName>
    </submittedName>
</protein>
<evidence type="ECO:0000313" key="3">
    <source>
        <dbReference type="Proteomes" id="UP000826195"/>
    </source>
</evidence>
<dbReference type="EMBL" id="JAHXZJ010000002">
    <property type="protein sequence ID" value="KAH0564414.1"/>
    <property type="molecule type" value="Genomic_DNA"/>
</dbReference>
<keyword evidence="3" id="KW-1185">Reference proteome</keyword>
<dbReference type="Proteomes" id="UP000826195">
    <property type="component" value="Unassembled WGS sequence"/>
</dbReference>
<evidence type="ECO:0000256" key="1">
    <source>
        <dbReference type="SAM" id="SignalP"/>
    </source>
</evidence>
<feature type="signal peptide" evidence="1">
    <location>
        <begin position="1"/>
        <end position="18"/>
    </location>
</feature>
<accession>A0AAV7J2W2</accession>
<sequence>MNYLNFLVIVCSVSITTAATRYLAIPIDGMDIIEVNPQQQIQQRPPRQTEAYIPQILSHGQQLQQERQQPRIERSPILDYVDFGAQTGNNGAYNWFVDYPAHR</sequence>
<evidence type="ECO:0000313" key="2">
    <source>
        <dbReference type="EMBL" id="KAH0564414.1"/>
    </source>
</evidence>
<reference evidence="2 3" key="1">
    <citation type="journal article" date="2021" name="J. Hered.">
        <title>A chromosome-level genome assembly of the parasitoid wasp, Cotesia glomerata (Hymenoptera: Braconidae).</title>
        <authorList>
            <person name="Pinto B.J."/>
            <person name="Weis J.J."/>
            <person name="Gamble T."/>
            <person name="Ode P.J."/>
            <person name="Paul R."/>
            <person name="Zaspel J.M."/>
        </authorList>
    </citation>
    <scope>NUCLEOTIDE SEQUENCE [LARGE SCALE GENOMIC DNA]</scope>
    <source>
        <strain evidence="2">CgM1</strain>
    </source>
</reference>
<feature type="chain" id="PRO_5043776036" evidence="1">
    <location>
        <begin position="19"/>
        <end position="103"/>
    </location>
</feature>
<proteinExistence type="predicted"/>